<dbReference type="Proteomes" id="UP000184442">
    <property type="component" value="Unassembled WGS sequence"/>
</dbReference>
<organism evidence="1 2">
    <name type="scientific">Lutispora thermophila DSM 19022</name>
    <dbReference type="NCBI Taxonomy" id="1122184"/>
    <lineage>
        <taxon>Bacteria</taxon>
        <taxon>Bacillati</taxon>
        <taxon>Bacillota</taxon>
        <taxon>Clostridia</taxon>
        <taxon>Lutisporales</taxon>
        <taxon>Lutisporaceae</taxon>
        <taxon>Lutispora</taxon>
    </lineage>
</organism>
<name>A0A1M6HNE2_9FIRM</name>
<dbReference type="GO" id="GO:0045892">
    <property type="term" value="P:negative regulation of DNA-templated transcription"/>
    <property type="evidence" value="ECO:0007669"/>
    <property type="project" value="UniProtKB-ARBA"/>
</dbReference>
<dbReference type="RefSeq" id="WP_073026861.1">
    <property type="nucleotide sequence ID" value="NZ_FQZS01000022.1"/>
</dbReference>
<protein>
    <submittedName>
        <fullName evidence="1">DNA-binding transcriptional regulator, FrmR family</fullName>
    </submittedName>
</protein>
<gene>
    <name evidence="1" type="ORF">SAMN02745176_02865</name>
</gene>
<dbReference type="OrthoDB" id="9811244at2"/>
<dbReference type="GO" id="GO:0046872">
    <property type="term" value="F:metal ion binding"/>
    <property type="evidence" value="ECO:0007669"/>
    <property type="project" value="InterPro"/>
</dbReference>
<evidence type="ECO:0000313" key="2">
    <source>
        <dbReference type="Proteomes" id="UP000184442"/>
    </source>
</evidence>
<dbReference type="EMBL" id="FQZS01000022">
    <property type="protein sequence ID" value="SHJ23722.1"/>
    <property type="molecule type" value="Genomic_DNA"/>
</dbReference>
<dbReference type="CDD" id="cd10148">
    <property type="entry name" value="CsoR-like_DUF156"/>
    <property type="match status" value="1"/>
</dbReference>
<proteinExistence type="predicted"/>
<sequence>MLNKEERKQDILKRLRKIEGQVKGIQKMVEEDKCCGDIMIQISAIRSAINKVGGIMLDGYVKECIPEAYKNSNSYDDKLNELIDTIVKYVK</sequence>
<dbReference type="Gene3D" id="1.20.58.1000">
    <property type="entry name" value="Metal-sensitive repressor, helix protomer"/>
    <property type="match status" value="1"/>
</dbReference>
<dbReference type="PANTHER" id="PTHR33677">
    <property type="entry name" value="TRANSCRIPTIONAL REPRESSOR FRMR-RELATED"/>
    <property type="match status" value="1"/>
</dbReference>
<dbReference type="InterPro" id="IPR038390">
    <property type="entry name" value="Metal_Tscrpt_repr_sf"/>
</dbReference>
<dbReference type="PANTHER" id="PTHR33677:SF3">
    <property type="entry name" value="COPPER-SENSING TRANSCRIPTIONAL REPRESSOR RICR"/>
    <property type="match status" value="1"/>
</dbReference>
<dbReference type="GO" id="GO:0003677">
    <property type="term" value="F:DNA binding"/>
    <property type="evidence" value="ECO:0007669"/>
    <property type="project" value="UniProtKB-KW"/>
</dbReference>
<dbReference type="STRING" id="1122184.SAMN02745176_02865"/>
<reference evidence="1 2" key="1">
    <citation type="submission" date="2016-11" db="EMBL/GenBank/DDBJ databases">
        <authorList>
            <person name="Jaros S."/>
            <person name="Januszkiewicz K."/>
            <person name="Wedrychowicz H."/>
        </authorList>
    </citation>
    <scope>NUCLEOTIDE SEQUENCE [LARGE SCALE GENOMIC DNA]</scope>
    <source>
        <strain evidence="1 2">DSM 19022</strain>
    </source>
</reference>
<dbReference type="AlphaFoldDB" id="A0A1M6HNE2"/>
<dbReference type="InterPro" id="IPR003735">
    <property type="entry name" value="Metal_Tscrpt_repr"/>
</dbReference>
<keyword evidence="1" id="KW-0238">DNA-binding</keyword>
<evidence type="ECO:0000313" key="1">
    <source>
        <dbReference type="EMBL" id="SHJ23722.1"/>
    </source>
</evidence>
<dbReference type="Pfam" id="PF02583">
    <property type="entry name" value="Trns_repr_metal"/>
    <property type="match status" value="1"/>
</dbReference>
<keyword evidence="2" id="KW-1185">Reference proteome</keyword>
<accession>A0A1M6HNE2</accession>